<feature type="compositionally biased region" description="Polar residues" evidence="1">
    <location>
        <begin position="141"/>
        <end position="160"/>
    </location>
</feature>
<protein>
    <submittedName>
        <fullName evidence="2">Uncharacterized protein</fullName>
    </submittedName>
</protein>
<dbReference type="EMBL" id="KL198014">
    <property type="protein sequence ID" value="KDQ22108.1"/>
    <property type="molecule type" value="Genomic_DNA"/>
</dbReference>
<reference evidence="3" key="1">
    <citation type="journal article" date="2014" name="Proc. Natl. Acad. Sci. U.S.A.">
        <title>Extensive sampling of basidiomycete genomes demonstrates inadequacy of the white-rot/brown-rot paradigm for wood decay fungi.</title>
        <authorList>
            <person name="Riley R."/>
            <person name="Salamov A.A."/>
            <person name="Brown D.W."/>
            <person name="Nagy L.G."/>
            <person name="Floudas D."/>
            <person name="Held B.W."/>
            <person name="Levasseur A."/>
            <person name="Lombard V."/>
            <person name="Morin E."/>
            <person name="Otillar R."/>
            <person name="Lindquist E.A."/>
            <person name="Sun H."/>
            <person name="LaButti K.M."/>
            <person name="Schmutz J."/>
            <person name="Jabbour D."/>
            <person name="Luo H."/>
            <person name="Baker S.E."/>
            <person name="Pisabarro A.G."/>
            <person name="Walton J.D."/>
            <person name="Blanchette R.A."/>
            <person name="Henrissat B."/>
            <person name="Martin F."/>
            <person name="Cullen D."/>
            <person name="Hibbett D.S."/>
            <person name="Grigoriev I.V."/>
        </authorList>
    </citation>
    <scope>NUCLEOTIDE SEQUENCE [LARGE SCALE GENOMIC DNA]</scope>
    <source>
        <strain evidence="3">PC15</strain>
    </source>
</reference>
<dbReference type="AlphaFoldDB" id="A0A067N255"/>
<proteinExistence type="predicted"/>
<dbReference type="VEuPathDB" id="FungiDB:PLEOSDRAFT_1109229"/>
<accession>A0A067N255</accession>
<dbReference type="HOGENOM" id="CLU_557902_0_0_1"/>
<dbReference type="InParanoid" id="A0A067N255"/>
<gene>
    <name evidence="2" type="ORF">PLEOSDRAFT_1109229</name>
</gene>
<feature type="region of interest" description="Disordered" evidence="1">
    <location>
        <begin position="387"/>
        <end position="411"/>
    </location>
</feature>
<evidence type="ECO:0000313" key="3">
    <source>
        <dbReference type="Proteomes" id="UP000027073"/>
    </source>
</evidence>
<dbReference type="Proteomes" id="UP000027073">
    <property type="component" value="Unassembled WGS sequence"/>
</dbReference>
<organism evidence="2 3">
    <name type="scientific">Pleurotus ostreatus (strain PC15)</name>
    <name type="common">Oyster mushroom</name>
    <dbReference type="NCBI Taxonomy" id="1137138"/>
    <lineage>
        <taxon>Eukaryota</taxon>
        <taxon>Fungi</taxon>
        <taxon>Dikarya</taxon>
        <taxon>Basidiomycota</taxon>
        <taxon>Agaricomycotina</taxon>
        <taxon>Agaricomycetes</taxon>
        <taxon>Agaricomycetidae</taxon>
        <taxon>Agaricales</taxon>
        <taxon>Pleurotineae</taxon>
        <taxon>Pleurotaceae</taxon>
        <taxon>Pleurotus</taxon>
    </lineage>
</organism>
<evidence type="ECO:0000256" key="1">
    <source>
        <dbReference type="SAM" id="MobiDB-lite"/>
    </source>
</evidence>
<name>A0A067N255_PLEO1</name>
<evidence type="ECO:0000313" key="2">
    <source>
        <dbReference type="EMBL" id="KDQ22108.1"/>
    </source>
</evidence>
<sequence length="474" mass="53231">MASMLTHEALDATQETQRVIQIDPVESLAENTTTVVSHLYSLHAVLGTLGDTSFNHVQLLSVTKKELGQQWEAWLEFFRECLGHLRTCRRLYEVLQRGEISQVQAIASSTLSTAASIMKRASRLQVSYKETLSLLLAKAQEASNSRHPGRSQEPTDSQGRVPNIMHEFTSLLGALQSSVKCLEDIASYWAKHHATLHAISEAELGINTLINTEETTVRMWTKYHDIVRQAVSDITTSCDALTVDPPIGSRKHSPLGRMLIVAPAFKNGLPPKLLMLLPPSLHPRQGEYLLLSKEQFDVPSVSRASTRVARCLQKLYDDKLVPGQYIQTFQWVVEVAESGELFYSSAGNLLRVQGTRKDMHDSAARAKATLDKALALWHESDARRLEAGRECRSSNPEDRQTNSNAGDNDPHAQEAMESLIEKLKEFLIFWEKMTLELNGSDIQDLLRDEQAKLPINVWNLQVSHYRKCIKEVNS</sequence>
<feature type="compositionally biased region" description="Basic and acidic residues" evidence="1">
    <location>
        <begin position="387"/>
        <end position="400"/>
    </location>
</feature>
<feature type="region of interest" description="Disordered" evidence="1">
    <location>
        <begin position="140"/>
        <end position="160"/>
    </location>
</feature>
<dbReference type="OrthoDB" id="2985314at2759"/>